<dbReference type="InterPro" id="IPR012337">
    <property type="entry name" value="RNaseH-like_sf"/>
</dbReference>
<dbReference type="Gene3D" id="3.90.350.10">
    <property type="entry name" value="Transposase Inhibitor Protein From Tn5, Chain A, domain 1"/>
    <property type="match status" value="1"/>
</dbReference>
<feature type="non-terminal residue" evidence="1">
    <location>
        <position position="1"/>
    </location>
</feature>
<protein>
    <recommendedName>
        <fullName evidence="3">Transposase Tn5 dimerisation domain-containing protein</fullName>
    </recommendedName>
</protein>
<dbReference type="PANTHER" id="PTHR37319:SF1">
    <property type="entry name" value="TRANSPOSASE TN5 DIMERISATION DOMAIN-CONTAINING PROTEIN"/>
    <property type="match status" value="1"/>
</dbReference>
<dbReference type="EMBL" id="MAYW01000028">
    <property type="protein sequence ID" value="ODS33431.1"/>
    <property type="molecule type" value="Genomic_DNA"/>
</dbReference>
<evidence type="ECO:0000313" key="1">
    <source>
        <dbReference type="EMBL" id="ODS33431.1"/>
    </source>
</evidence>
<dbReference type="AlphaFoldDB" id="A0A1E3XCS4"/>
<sequence>SGKIKVSICRKGKKEREAELEIRFREVTLRVPRDIINKKEKKAITLYAISAKEVSPPKGEKVLHWRLFTNINIEDFEQACEKVEWYSIRFSIETFHRILKSGRKSEDKRLETLERLERCLAIDMITAWRLMYLTMLGRKTPEIESDLFFNENELEVLKRIKYGNNYNADQSLPLKGAVGVLAILGGFVPGRNRVPGVEVMWRGIRRLEDIAIGVLLMKEDLSEKALSAYCFEFG</sequence>
<dbReference type="PANTHER" id="PTHR37319">
    <property type="entry name" value="TRANSPOSASE"/>
    <property type="match status" value="1"/>
</dbReference>
<dbReference type="InterPro" id="IPR054836">
    <property type="entry name" value="Tn5_transposase"/>
</dbReference>
<dbReference type="NCBIfam" id="NF033590">
    <property type="entry name" value="transpos_IS4_3"/>
    <property type="match status" value="1"/>
</dbReference>
<dbReference type="InterPro" id="IPR014737">
    <property type="entry name" value="Transposase_Tn5-like_C"/>
</dbReference>
<proteinExistence type="predicted"/>
<comment type="caution">
    <text evidence="1">The sequence shown here is derived from an EMBL/GenBank/DDBJ whole genome shotgun (WGS) entry which is preliminary data.</text>
</comment>
<evidence type="ECO:0000313" key="2">
    <source>
        <dbReference type="Proteomes" id="UP000094056"/>
    </source>
</evidence>
<name>A0A1E3XCS4_9BACT</name>
<organism evidence="1 2">
    <name type="scientific">Candidatus Scalindua rubra</name>
    <dbReference type="NCBI Taxonomy" id="1872076"/>
    <lineage>
        <taxon>Bacteria</taxon>
        <taxon>Pseudomonadati</taxon>
        <taxon>Planctomycetota</taxon>
        <taxon>Candidatus Brocadiia</taxon>
        <taxon>Candidatus Brocadiales</taxon>
        <taxon>Candidatus Scalinduaceae</taxon>
        <taxon>Candidatus Scalindua</taxon>
    </lineage>
</organism>
<dbReference type="SUPFAM" id="SSF53098">
    <property type="entry name" value="Ribonuclease H-like"/>
    <property type="match status" value="1"/>
</dbReference>
<dbReference type="InterPro" id="IPR047768">
    <property type="entry name" value="Tn5p-like"/>
</dbReference>
<gene>
    <name evidence="1" type="ORF">SCARUB_01403</name>
</gene>
<dbReference type="Proteomes" id="UP000094056">
    <property type="component" value="Unassembled WGS sequence"/>
</dbReference>
<dbReference type="Gene3D" id="1.10.740.10">
    <property type="entry name" value="Transferase Inhibitor Protein From Tn5, Chain"/>
    <property type="match status" value="1"/>
</dbReference>
<evidence type="ECO:0008006" key="3">
    <source>
        <dbReference type="Google" id="ProtNLM"/>
    </source>
</evidence>
<reference evidence="1 2" key="1">
    <citation type="submission" date="2016-07" db="EMBL/GenBank/DDBJ databases">
        <title>Draft genome of Scalindua rubra, obtained from a brine-seawater interface in the Red Sea, sheds light on salt adaptation in anammox bacteria.</title>
        <authorList>
            <person name="Speth D.R."/>
            <person name="Lagkouvardos I."/>
            <person name="Wang Y."/>
            <person name="Qian P.-Y."/>
            <person name="Dutilh B.E."/>
            <person name="Jetten M.S."/>
        </authorList>
    </citation>
    <scope>NUCLEOTIDE SEQUENCE [LARGE SCALE GENOMIC DNA]</scope>
    <source>
        <strain evidence="1">BSI-1</strain>
    </source>
</reference>
<accession>A0A1E3XCS4</accession>